<dbReference type="STRING" id="70996.SE18_24470"/>
<accession>A0A0P6XJ89</accession>
<keyword evidence="2" id="KW-1185">Reference proteome</keyword>
<dbReference type="EMBL" id="LGKP01000040">
    <property type="protein sequence ID" value="KPL80214.1"/>
    <property type="molecule type" value="Genomic_DNA"/>
</dbReference>
<proteinExistence type="predicted"/>
<dbReference type="Proteomes" id="UP000050277">
    <property type="component" value="Unassembled WGS sequence"/>
</dbReference>
<comment type="caution">
    <text evidence="1">The sequence shown here is derived from an EMBL/GenBank/DDBJ whole genome shotgun (WGS) entry which is preliminary data.</text>
</comment>
<name>A0A0P6XJ89_9CHLR</name>
<protein>
    <submittedName>
        <fullName evidence="1">Uncharacterized protein</fullName>
    </submittedName>
</protein>
<dbReference type="AlphaFoldDB" id="A0A0P6XJ89"/>
<gene>
    <name evidence="1" type="ORF">SE18_24470</name>
</gene>
<dbReference type="RefSeq" id="WP_054537098.1">
    <property type="nucleotide sequence ID" value="NZ_LGKP01000040.1"/>
</dbReference>
<evidence type="ECO:0000313" key="1">
    <source>
        <dbReference type="EMBL" id="KPL80214.1"/>
    </source>
</evidence>
<reference evidence="1 2" key="1">
    <citation type="submission" date="2015-07" db="EMBL/GenBank/DDBJ databases">
        <title>Whole genome sequence of Herpetosiphon geysericola DSM 7119.</title>
        <authorList>
            <person name="Hemp J."/>
            <person name="Ward L.M."/>
            <person name="Pace L.A."/>
            <person name="Fischer W.W."/>
        </authorList>
    </citation>
    <scope>NUCLEOTIDE SEQUENCE [LARGE SCALE GENOMIC DNA]</scope>
    <source>
        <strain evidence="1 2">DSM 7119</strain>
    </source>
</reference>
<sequence length="68" mass="7538">MIQIILNYGAVQTPLQIGQLDHDEALIIQRQLTKAVRAVFADMEATTCACMPTYHVTQGDQDGENLHP</sequence>
<organism evidence="1 2">
    <name type="scientific">Herpetosiphon geysericola</name>
    <dbReference type="NCBI Taxonomy" id="70996"/>
    <lineage>
        <taxon>Bacteria</taxon>
        <taxon>Bacillati</taxon>
        <taxon>Chloroflexota</taxon>
        <taxon>Chloroflexia</taxon>
        <taxon>Herpetosiphonales</taxon>
        <taxon>Herpetosiphonaceae</taxon>
        <taxon>Herpetosiphon</taxon>
    </lineage>
</organism>
<evidence type="ECO:0000313" key="2">
    <source>
        <dbReference type="Proteomes" id="UP000050277"/>
    </source>
</evidence>